<protein>
    <submittedName>
        <fullName evidence="7">Oligopeptide transporter, OPT family protein</fullName>
    </submittedName>
</protein>
<evidence type="ECO:0000256" key="3">
    <source>
        <dbReference type="ARBA" id="ARBA00022692"/>
    </source>
</evidence>
<dbReference type="NCBIfam" id="TIGR00733">
    <property type="entry name" value="OPT family oligopeptide transporter"/>
    <property type="match status" value="1"/>
</dbReference>
<keyword evidence="3 6" id="KW-0812">Transmembrane</keyword>
<organism evidence="7 8">
    <name type="scientific">Acetobacter peroxydans</name>
    <dbReference type="NCBI Taxonomy" id="104098"/>
    <lineage>
        <taxon>Bacteria</taxon>
        <taxon>Pseudomonadati</taxon>
        <taxon>Pseudomonadota</taxon>
        <taxon>Alphaproteobacteria</taxon>
        <taxon>Acetobacterales</taxon>
        <taxon>Acetobacteraceae</taxon>
        <taxon>Acetobacter</taxon>
    </lineage>
</organism>
<feature type="transmembrane region" description="Helical" evidence="6">
    <location>
        <begin position="621"/>
        <end position="642"/>
    </location>
</feature>
<keyword evidence="4 6" id="KW-1133">Transmembrane helix</keyword>
<feature type="transmembrane region" description="Helical" evidence="6">
    <location>
        <begin position="370"/>
        <end position="391"/>
    </location>
</feature>
<feature type="transmembrane region" description="Helical" evidence="6">
    <location>
        <begin position="190"/>
        <end position="208"/>
    </location>
</feature>
<evidence type="ECO:0000256" key="5">
    <source>
        <dbReference type="ARBA" id="ARBA00023136"/>
    </source>
</evidence>
<feature type="transmembrane region" description="Helical" evidence="6">
    <location>
        <begin position="38"/>
        <end position="58"/>
    </location>
</feature>
<dbReference type="GO" id="GO:0035673">
    <property type="term" value="F:oligopeptide transmembrane transporter activity"/>
    <property type="evidence" value="ECO:0007669"/>
    <property type="project" value="InterPro"/>
</dbReference>
<gene>
    <name evidence="7" type="ORF">APE01nite_08890</name>
</gene>
<keyword evidence="5 6" id="KW-0472">Membrane</keyword>
<dbReference type="EMBL" id="BJMV01000003">
    <property type="protein sequence ID" value="GEB85092.1"/>
    <property type="molecule type" value="Genomic_DNA"/>
</dbReference>
<evidence type="ECO:0000256" key="6">
    <source>
        <dbReference type="SAM" id="Phobius"/>
    </source>
</evidence>
<dbReference type="NCBIfam" id="TIGR00728">
    <property type="entry name" value="OPT_sfam"/>
    <property type="match status" value="1"/>
</dbReference>
<sequence length="655" mass="67343">MTVFPSRREITLRGLILGALITVVFTASNVYLGLRIGLTFASSIPAAVISMAVLRLLGRGTILENNMVQSQASAAGTLSCVFATFPGLIMAGYWHSFPFWQTAGLSLAGGVLGVLFTIPLRHALVTRSALPYPEGVAAAEILRAGAEAQSGQGLRALLAGGLVSAVLSFAAGALRLLADGITLTASAGTAIFQFSASFSLALVGAGYLVGLAGGLAMLTGCVLAWGIGVPWLSSHTPNPANLPATVFAHDLWLHKIRFIGAGSIAVASLWTLVELLPPVLSGIRQSLRPADGDTTTHERDLSPRAMAGLLVLSALGLWWFFKDFLNPVTTGATTLVLAAVLFCVVFGFLMAAACGYMAGIVGSSSSPISGIIIVGAVLSALMILALETLGLVPPALMANGQKLATAFTILLLSAITATIAISNDNLQDLKTGQLVGASPWKQEAVLIVGCVVGSLVIPPVLNLLYQAYGFAGAMPRPGMDAARALSAPQPALITLITQGIFSGTLDWTMLGAGLTLGCGLIATDRLLRRHDLSLPPLGVAVGLYLPASTSITLAGGAVLGWALRAWANRTTHKDTETQARQTYGTMLASGFIVGESLTGVAIAGLSGALGRDDALSMASALPVALPELLGGLAFCAACAWFARGLVGQRDQALSP</sequence>
<feature type="transmembrane region" description="Helical" evidence="6">
    <location>
        <begin position="403"/>
        <end position="423"/>
    </location>
</feature>
<feature type="transmembrane region" description="Helical" evidence="6">
    <location>
        <begin position="301"/>
        <end position="321"/>
    </location>
</feature>
<dbReference type="RefSeq" id="WP_141375014.1">
    <property type="nucleotide sequence ID" value="NZ_BAPL01000015.1"/>
</dbReference>
<evidence type="ECO:0000313" key="7">
    <source>
        <dbReference type="EMBL" id="GEB85092.1"/>
    </source>
</evidence>
<dbReference type="AlphaFoldDB" id="A0A4Y3TTE9"/>
<dbReference type="InterPro" id="IPR045035">
    <property type="entry name" value="YSL-like"/>
</dbReference>
<feature type="transmembrane region" description="Helical" evidence="6">
    <location>
        <begin position="583"/>
        <end position="609"/>
    </location>
</feature>
<feature type="transmembrane region" description="Helical" evidence="6">
    <location>
        <begin position="99"/>
        <end position="118"/>
    </location>
</feature>
<keyword evidence="8" id="KW-1185">Reference proteome</keyword>
<comment type="caution">
    <text evidence="7">The sequence shown here is derived from an EMBL/GenBank/DDBJ whole genome shotgun (WGS) entry which is preliminary data.</text>
</comment>
<feature type="transmembrane region" description="Helical" evidence="6">
    <location>
        <begin position="444"/>
        <end position="465"/>
    </location>
</feature>
<feature type="transmembrane region" description="Helical" evidence="6">
    <location>
        <begin position="70"/>
        <end position="93"/>
    </location>
</feature>
<dbReference type="PANTHER" id="PTHR31645:SF0">
    <property type="entry name" value="OLIGOPEPTIDE TRANSPORTER YGL114W-RELATED"/>
    <property type="match status" value="1"/>
</dbReference>
<dbReference type="GO" id="GO:0016020">
    <property type="term" value="C:membrane"/>
    <property type="evidence" value="ECO:0007669"/>
    <property type="project" value="UniProtKB-SubCell"/>
</dbReference>
<dbReference type="Proteomes" id="UP000317730">
    <property type="component" value="Unassembled WGS sequence"/>
</dbReference>
<evidence type="ECO:0000313" key="8">
    <source>
        <dbReference type="Proteomes" id="UP000317730"/>
    </source>
</evidence>
<accession>A0A4Y3TTE9</accession>
<evidence type="ECO:0000256" key="4">
    <source>
        <dbReference type="ARBA" id="ARBA00022989"/>
    </source>
</evidence>
<evidence type="ECO:0000256" key="2">
    <source>
        <dbReference type="ARBA" id="ARBA00022448"/>
    </source>
</evidence>
<feature type="transmembrane region" description="Helical" evidence="6">
    <location>
        <begin position="156"/>
        <end position="178"/>
    </location>
</feature>
<reference evidence="7 8" key="1">
    <citation type="submission" date="2019-06" db="EMBL/GenBank/DDBJ databases">
        <title>Whole genome shotgun sequence of Acetobacter peroxydans NBRC 13755.</title>
        <authorList>
            <person name="Hosoyama A."/>
            <person name="Uohara A."/>
            <person name="Ohji S."/>
            <person name="Ichikawa N."/>
        </authorList>
    </citation>
    <scope>NUCLEOTIDE SEQUENCE [LARGE SCALE GENOMIC DNA]</scope>
    <source>
        <strain evidence="7 8">NBRC 13755</strain>
    </source>
</reference>
<dbReference type="OrthoDB" id="9809340at2"/>
<feature type="transmembrane region" description="Helical" evidence="6">
    <location>
        <begin position="539"/>
        <end position="563"/>
    </location>
</feature>
<feature type="transmembrane region" description="Helical" evidence="6">
    <location>
        <begin position="333"/>
        <end position="358"/>
    </location>
</feature>
<comment type="subcellular location">
    <subcellularLocation>
        <location evidence="1">Membrane</location>
        <topology evidence="1">Multi-pass membrane protein</topology>
    </subcellularLocation>
</comment>
<feature type="transmembrane region" description="Helical" evidence="6">
    <location>
        <begin position="12"/>
        <end position="32"/>
    </location>
</feature>
<dbReference type="PANTHER" id="PTHR31645">
    <property type="entry name" value="OLIGOPEPTIDE TRANSPORTER YGL114W-RELATED"/>
    <property type="match status" value="1"/>
</dbReference>
<feature type="transmembrane region" description="Helical" evidence="6">
    <location>
        <begin position="215"/>
        <end position="233"/>
    </location>
</feature>
<keyword evidence="2" id="KW-0813">Transport</keyword>
<dbReference type="InterPro" id="IPR004813">
    <property type="entry name" value="OPT"/>
</dbReference>
<feature type="transmembrane region" description="Helical" evidence="6">
    <location>
        <begin position="258"/>
        <end position="280"/>
    </location>
</feature>
<name>A0A4Y3TTE9_9PROT</name>
<dbReference type="Pfam" id="PF03169">
    <property type="entry name" value="OPT"/>
    <property type="match status" value="1"/>
</dbReference>
<dbReference type="InterPro" id="IPR004814">
    <property type="entry name" value="Oligopep_transpt"/>
</dbReference>
<evidence type="ECO:0000256" key="1">
    <source>
        <dbReference type="ARBA" id="ARBA00004141"/>
    </source>
</evidence>
<proteinExistence type="predicted"/>